<gene>
    <name evidence="2" type="ORF">BLA29_006176</name>
</gene>
<dbReference type="AlphaFoldDB" id="A0A1Y3AZU0"/>
<feature type="compositionally biased region" description="Low complexity" evidence="1">
    <location>
        <begin position="61"/>
        <end position="79"/>
    </location>
</feature>
<feature type="region of interest" description="Disordered" evidence="1">
    <location>
        <begin position="20"/>
        <end position="145"/>
    </location>
</feature>
<feature type="compositionally biased region" description="Polar residues" evidence="1">
    <location>
        <begin position="119"/>
        <end position="139"/>
    </location>
</feature>
<reference evidence="2 3" key="1">
    <citation type="submission" date="2017-03" db="EMBL/GenBank/DDBJ databases">
        <title>Genome Survey of Euroglyphus maynei.</title>
        <authorList>
            <person name="Arlian L.G."/>
            <person name="Morgan M.S."/>
            <person name="Rider S.D."/>
        </authorList>
    </citation>
    <scope>NUCLEOTIDE SEQUENCE [LARGE SCALE GENOMIC DNA]</scope>
    <source>
        <strain evidence="2">Arlian Lab</strain>
        <tissue evidence="2">Whole body</tissue>
    </source>
</reference>
<accession>A0A1Y3AZU0</accession>
<name>A0A1Y3AZU0_EURMA</name>
<evidence type="ECO:0000313" key="3">
    <source>
        <dbReference type="Proteomes" id="UP000194236"/>
    </source>
</evidence>
<proteinExistence type="predicted"/>
<evidence type="ECO:0000256" key="1">
    <source>
        <dbReference type="SAM" id="MobiDB-lite"/>
    </source>
</evidence>
<dbReference type="EMBL" id="MUJZ01048877">
    <property type="protein sequence ID" value="OTF74052.1"/>
    <property type="molecule type" value="Genomic_DNA"/>
</dbReference>
<protein>
    <submittedName>
        <fullName evidence="2">Uncharacterized protein</fullName>
    </submittedName>
</protein>
<feature type="compositionally biased region" description="Polar residues" evidence="1">
    <location>
        <begin position="81"/>
        <end position="96"/>
    </location>
</feature>
<organism evidence="2 3">
    <name type="scientific">Euroglyphus maynei</name>
    <name type="common">Mayne's house dust mite</name>
    <dbReference type="NCBI Taxonomy" id="6958"/>
    <lineage>
        <taxon>Eukaryota</taxon>
        <taxon>Metazoa</taxon>
        <taxon>Ecdysozoa</taxon>
        <taxon>Arthropoda</taxon>
        <taxon>Chelicerata</taxon>
        <taxon>Arachnida</taxon>
        <taxon>Acari</taxon>
        <taxon>Acariformes</taxon>
        <taxon>Sarcoptiformes</taxon>
        <taxon>Astigmata</taxon>
        <taxon>Psoroptidia</taxon>
        <taxon>Analgoidea</taxon>
        <taxon>Pyroglyphidae</taxon>
        <taxon>Pyroglyphinae</taxon>
        <taxon>Euroglyphus</taxon>
    </lineage>
</organism>
<comment type="caution">
    <text evidence="2">The sequence shown here is derived from an EMBL/GenBank/DDBJ whole genome shotgun (WGS) entry which is preliminary data.</text>
</comment>
<sequence>MKNSEKILVKTIEEPTIRSHSIDKVKKSNQPHVTSNTIFKTKFKSTPLPSSPPKQPTELLSSFGTSQSKSSMTSQTDSESIAETVSITVKHGNSNPVEMKFNPRAKQERKLQPPVKVSFHSSKSPTKHVSSNTKRQSSKLLKIQE</sequence>
<feature type="compositionally biased region" description="Polar residues" evidence="1">
    <location>
        <begin position="28"/>
        <end position="39"/>
    </location>
</feature>
<keyword evidence="3" id="KW-1185">Reference proteome</keyword>
<dbReference type="Proteomes" id="UP000194236">
    <property type="component" value="Unassembled WGS sequence"/>
</dbReference>
<evidence type="ECO:0000313" key="2">
    <source>
        <dbReference type="EMBL" id="OTF74052.1"/>
    </source>
</evidence>